<accession>A0ABS0HHK0</accession>
<keyword evidence="9 11" id="KW-0472">Membrane</keyword>
<keyword evidence="4" id="KW-0410">Iron transport</keyword>
<keyword evidence="6" id="KW-0408">Iron</keyword>
<dbReference type="Pfam" id="PF07715">
    <property type="entry name" value="Plug"/>
    <property type="match status" value="1"/>
</dbReference>
<evidence type="ECO:0000313" key="17">
    <source>
        <dbReference type="Proteomes" id="UP000600799"/>
    </source>
</evidence>
<dbReference type="Gene3D" id="2.40.170.20">
    <property type="entry name" value="TonB-dependent receptor, beta-barrel domain"/>
    <property type="match status" value="1"/>
</dbReference>
<dbReference type="RefSeq" id="WP_196276050.1">
    <property type="nucleotide sequence ID" value="NZ_JADQDC010000007.1"/>
</dbReference>
<keyword evidence="2 11" id="KW-0813">Transport</keyword>
<comment type="subcellular location">
    <subcellularLocation>
        <location evidence="1 11">Cell outer membrane</location>
        <topology evidence="1 11">Multi-pass membrane protein</topology>
    </subcellularLocation>
</comment>
<gene>
    <name evidence="16" type="ORF">I2488_12035</name>
</gene>
<name>A0ABS0HHK0_9SPHN</name>
<evidence type="ECO:0000256" key="10">
    <source>
        <dbReference type="ARBA" id="ARBA00023237"/>
    </source>
</evidence>
<dbReference type="SUPFAM" id="SSF56935">
    <property type="entry name" value="Porins"/>
    <property type="match status" value="1"/>
</dbReference>
<evidence type="ECO:0000256" key="11">
    <source>
        <dbReference type="PROSITE-ProRule" id="PRU01360"/>
    </source>
</evidence>
<feature type="signal peptide" evidence="13">
    <location>
        <begin position="1"/>
        <end position="32"/>
    </location>
</feature>
<organism evidence="16 17">
    <name type="scientific">Novosphingobium jiangmenense</name>
    <dbReference type="NCBI Taxonomy" id="2791981"/>
    <lineage>
        <taxon>Bacteria</taxon>
        <taxon>Pseudomonadati</taxon>
        <taxon>Pseudomonadota</taxon>
        <taxon>Alphaproteobacteria</taxon>
        <taxon>Sphingomonadales</taxon>
        <taxon>Sphingomonadaceae</taxon>
        <taxon>Novosphingobium</taxon>
    </lineage>
</organism>
<keyword evidence="17" id="KW-1185">Reference proteome</keyword>
<reference evidence="16 17" key="1">
    <citation type="submission" date="2020-11" db="EMBL/GenBank/DDBJ databases">
        <title>The genome sequence of Novosphingobium sp. 1Y9A.</title>
        <authorList>
            <person name="Liu Y."/>
        </authorList>
    </citation>
    <scope>NUCLEOTIDE SEQUENCE [LARGE SCALE GENOMIC DNA]</scope>
    <source>
        <strain evidence="16 17">1Y9A</strain>
    </source>
</reference>
<evidence type="ECO:0000256" key="12">
    <source>
        <dbReference type="RuleBase" id="RU003357"/>
    </source>
</evidence>
<evidence type="ECO:0000256" key="5">
    <source>
        <dbReference type="ARBA" id="ARBA00022692"/>
    </source>
</evidence>
<evidence type="ECO:0000256" key="6">
    <source>
        <dbReference type="ARBA" id="ARBA00023004"/>
    </source>
</evidence>
<keyword evidence="3 11" id="KW-1134">Transmembrane beta strand</keyword>
<keyword evidence="10 11" id="KW-0998">Cell outer membrane</keyword>
<dbReference type="Proteomes" id="UP000600799">
    <property type="component" value="Unassembled WGS sequence"/>
</dbReference>
<feature type="domain" description="TonB-dependent receptor plug" evidence="15">
    <location>
        <begin position="61"/>
        <end position="172"/>
    </location>
</feature>
<evidence type="ECO:0000259" key="14">
    <source>
        <dbReference type="Pfam" id="PF00593"/>
    </source>
</evidence>
<keyword evidence="16" id="KW-0675">Receptor</keyword>
<sequence>MKTTKFGEDLRRSLIVGGALSALVLAPCQASAQEAQSSEAQGETGLAEIVVTAQKRAEGLQNTPIAITAVSGDNLSARGASNISNLQSITPNLVFDTTAPVSGVSSGAIVFIRGVGQTDFQLTTDPGVGTYVDGVYMARSVGGVLDVLDLERVEVLRGPQGTLFGRNTIGGAISLISRRPADKFGVRAEATAGSRNMYNGMLTVDLPLSDTVKSKWVGSFRHQDGYVRGLADSRLLGNTQRFSLRGTIEAKLGSNLTATLSGDYGEVHEQNAASKLVGISILAPGSSTRTDYRYNVATGGVITSTTTVPPGAPTLTFLQNLTPNTYDARYITPNLDTTFATGPNGTALKIWGGSLTLALDVGFGELKSITAYRETSGRFSRDADGSPFAVAHTRNSDYGQNQFSQELQLTGSALNDKLKFASGLYYFDENGHDILTVDLPVLFGTVNNYAYVNNKSYAAYAQGTYALTDALSVTGGVRYTKDKKAYRVPLNGGAILNGPAAVFGPVGTFTPFFPAGTSRQTFENTAFKGSIDYKFGPRSLIYLSYSQGFKSGGFNTRYLVPVPAVVPFAPEKLNTWEAGAKWEGLNRRLRLNAAAFWSDYKNIQLVVYDSGAPLTRNAGSARIKGFELEATALPLDSLELGFSAGYTDAKYRSVLPLNPLVAADQQVTLNSRLPNTPEWSINAYAAHTLKVGNSGEIRSRVDWSYSSLVENDSVNSIFLRQPGYHLINASIGYHDVDKGWSITGFVKNLTDKRYIVSGDSNFGIGFHEANFNPPREWGVTLRYQY</sequence>
<dbReference type="InterPro" id="IPR036942">
    <property type="entry name" value="Beta-barrel_TonB_sf"/>
</dbReference>
<keyword evidence="8 12" id="KW-0798">TonB box</keyword>
<protein>
    <submittedName>
        <fullName evidence="16">TonB-dependent receptor</fullName>
    </submittedName>
</protein>
<evidence type="ECO:0000256" key="1">
    <source>
        <dbReference type="ARBA" id="ARBA00004571"/>
    </source>
</evidence>
<evidence type="ECO:0000256" key="13">
    <source>
        <dbReference type="SAM" id="SignalP"/>
    </source>
</evidence>
<proteinExistence type="inferred from homology"/>
<keyword evidence="13" id="KW-0732">Signal</keyword>
<dbReference type="PANTHER" id="PTHR32552">
    <property type="entry name" value="FERRICHROME IRON RECEPTOR-RELATED"/>
    <property type="match status" value="1"/>
</dbReference>
<comment type="caution">
    <text evidence="16">The sequence shown here is derived from an EMBL/GenBank/DDBJ whole genome shotgun (WGS) entry which is preliminary data.</text>
</comment>
<comment type="similarity">
    <text evidence="11 12">Belongs to the TonB-dependent receptor family.</text>
</comment>
<dbReference type="CDD" id="cd01347">
    <property type="entry name" value="ligand_gated_channel"/>
    <property type="match status" value="1"/>
</dbReference>
<keyword evidence="7" id="KW-0406">Ion transport</keyword>
<evidence type="ECO:0000256" key="3">
    <source>
        <dbReference type="ARBA" id="ARBA00022452"/>
    </source>
</evidence>
<evidence type="ECO:0000313" key="16">
    <source>
        <dbReference type="EMBL" id="MBF9151735.1"/>
    </source>
</evidence>
<evidence type="ECO:0000256" key="8">
    <source>
        <dbReference type="ARBA" id="ARBA00023077"/>
    </source>
</evidence>
<evidence type="ECO:0000256" key="2">
    <source>
        <dbReference type="ARBA" id="ARBA00022448"/>
    </source>
</evidence>
<evidence type="ECO:0000256" key="9">
    <source>
        <dbReference type="ARBA" id="ARBA00023136"/>
    </source>
</evidence>
<keyword evidence="5 11" id="KW-0812">Transmembrane</keyword>
<dbReference type="InterPro" id="IPR012910">
    <property type="entry name" value="Plug_dom"/>
</dbReference>
<evidence type="ECO:0000256" key="4">
    <source>
        <dbReference type="ARBA" id="ARBA00022496"/>
    </source>
</evidence>
<dbReference type="PANTHER" id="PTHR32552:SF81">
    <property type="entry name" value="TONB-DEPENDENT OUTER MEMBRANE RECEPTOR"/>
    <property type="match status" value="1"/>
</dbReference>
<feature type="domain" description="TonB-dependent receptor-like beta-barrel" evidence="14">
    <location>
        <begin position="313"/>
        <end position="749"/>
    </location>
</feature>
<dbReference type="Pfam" id="PF00593">
    <property type="entry name" value="TonB_dep_Rec_b-barrel"/>
    <property type="match status" value="1"/>
</dbReference>
<dbReference type="EMBL" id="JADQDC010000007">
    <property type="protein sequence ID" value="MBF9151735.1"/>
    <property type="molecule type" value="Genomic_DNA"/>
</dbReference>
<feature type="chain" id="PRO_5046463021" evidence="13">
    <location>
        <begin position="33"/>
        <end position="785"/>
    </location>
</feature>
<evidence type="ECO:0000256" key="7">
    <source>
        <dbReference type="ARBA" id="ARBA00023065"/>
    </source>
</evidence>
<dbReference type="InterPro" id="IPR000531">
    <property type="entry name" value="Beta-barrel_TonB"/>
</dbReference>
<dbReference type="InterPro" id="IPR039426">
    <property type="entry name" value="TonB-dep_rcpt-like"/>
</dbReference>
<dbReference type="PROSITE" id="PS52016">
    <property type="entry name" value="TONB_DEPENDENT_REC_3"/>
    <property type="match status" value="1"/>
</dbReference>
<evidence type="ECO:0000259" key="15">
    <source>
        <dbReference type="Pfam" id="PF07715"/>
    </source>
</evidence>